<organism evidence="4">
    <name type="scientific">Leptocylindrus danicus</name>
    <dbReference type="NCBI Taxonomy" id="163516"/>
    <lineage>
        <taxon>Eukaryota</taxon>
        <taxon>Sar</taxon>
        <taxon>Stramenopiles</taxon>
        <taxon>Ochrophyta</taxon>
        <taxon>Bacillariophyta</taxon>
        <taxon>Coscinodiscophyceae</taxon>
        <taxon>Chaetocerotophycidae</taxon>
        <taxon>Leptocylindrales</taxon>
        <taxon>Leptocylindraceae</taxon>
        <taxon>Leptocylindrus</taxon>
    </lineage>
</organism>
<dbReference type="GO" id="GO:0032259">
    <property type="term" value="P:methylation"/>
    <property type="evidence" value="ECO:0007669"/>
    <property type="project" value="UniProtKB-KW"/>
</dbReference>
<dbReference type="AlphaFoldDB" id="A0A7S2JZT7"/>
<name>A0A7S2JZT7_9STRA</name>
<proteinExistence type="inferred from homology"/>
<accession>A0A7S2JZT7</accession>
<dbReference type="InterPro" id="IPR051419">
    <property type="entry name" value="Lys/N-term_MeTrsfase_sf"/>
</dbReference>
<evidence type="ECO:0000256" key="1">
    <source>
        <dbReference type="ARBA" id="ARBA00008361"/>
    </source>
</evidence>
<dbReference type="Gene3D" id="3.40.50.150">
    <property type="entry name" value="Vaccinia Virus protein VP39"/>
    <property type="match status" value="1"/>
</dbReference>
<protein>
    <recommendedName>
        <fullName evidence="5">Methyltransferase type 11 domain-containing protein</fullName>
    </recommendedName>
</protein>
<comment type="similarity">
    <text evidence="1">Belongs to the methyltransferase superfamily.</text>
</comment>
<evidence type="ECO:0000256" key="3">
    <source>
        <dbReference type="ARBA" id="ARBA00022679"/>
    </source>
</evidence>
<keyword evidence="3" id="KW-0808">Transferase</keyword>
<dbReference type="CDD" id="cd02440">
    <property type="entry name" value="AdoMet_MTases"/>
    <property type="match status" value="1"/>
</dbReference>
<dbReference type="SUPFAM" id="SSF53335">
    <property type="entry name" value="S-adenosyl-L-methionine-dependent methyltransferases"/>
    <property type="match status" value="1"/>
</dbReference>
<evidence type="ECO:0008006" key="5">
    <source>
        <dbReference type="Google" id="ProtNLM"/>
    </source>
</evidence>
<dbReference type="EMBL" id="HBGY01004589">
    <property type="protein sequence ID" value="CAD9560853.1"/>
    <property type="molecule type" value="Transcribed_RNA"/>
</dbReference>
<evidence type="ECO:0000256" key="2">
    <source>
        <dbReference type="ARBA" id="ARBA00022603"/>
    </source>
</evidence>
<dbReference type="InterPro" id="IPR029063">
    <property type="entry name" value="SAM-dependent_MTases_sf"/>
</dbReference>
<evidence type="ECO:0000313" key="4">
    <source>
        <dbReference type="EMBL" id="CAD9560853.1"/>
    </source>
</evidence>
<reference evidence="4" key="1">
    <citation type="submission" date="2021-01" db="EMBL/GenBank/DDBJ databases">
        <authorList>
            <person name="Corre E."/>
            <person name="Pelletier E."/>
            <person name="Niang G."/>
            <person name="Scheremetjew M."/>
            <person name="Finn R."/>
            <person name="Kale V."/>
            <person name="Holt S."/>
            <person name="Cochrane G."/>
            <person name="Meng A."/>
            <person name="Brown T."/>
            <person name="Cohen L."/>
        </authorList>
    </citation>
    <scope>NUCLEOTIDE SEQUENCE</scope>
    <source>
        <strain evidence="4">B650</strain>
    </source>
</reference>
<dbReference type="PANTHER" id="PTHR12176:SF84">
    <property type="entry name" value="METHYLTRANSFERASE DOMAIN-CONTAINING PROTEIN"/>
    <property type="match status" value="1"/>
</dbReference>
<dbReference type="PANTHER" id="PTHR12176">
    <property type="entry name" value="SAM-DEPENDENT METHYLTRANSFERASE SUPERFAMILY PROTEIN"/>
    <property type="match status" value="1"/>
</dbReference>
<gene>
    <name evidence="4" type="ORF">LDAN0321_LOCUS2751</name>
</gene>
<keyword evidence="2" id="KW-0489">Methyltransferase</keyword>
<dbReference type="GO" id="GO:0008168">
    <property type="term" value="F:methyltransferase activity"/>
    <property type="evidence" value="ECO:0007669"/>
    <property type="project" value="UniProtKB-KW"/>
</dbReference>
<sequence>MGTHADPLPPERSAEHPAVGALVDHTLDTFEWLTNFDSLSHLLDQQYLFGSGSSSSSPRTKKRRVLHVGCGTSIVGEGLVGALDYDFVLNIDKDDFMVAEMKSRTSFPSRCKYQQLDLNDESACRNAKLGEVPFDLVVDKSTLDCLLCSDASGLLCEIYHSLCEGGVYFVCSFHSKELILPLLQYPGMQWDIVCTSINRVVERVSNKQSTSNQFQHNKISNIQDGCNNSKESIDSSKLRPATNQSAWNDGTFMPNSTYGKTVNIFICRKNQDIRKAEAPEDLLFQCDRAAIRDHLHKVNDKWFQKVNPMLTHTREVALRRLFTENGGDDCGLPLARAYAVMFTAAEREHLTFDLFLEDWNFFLENHGDSVCFKDFMTIDVALKFLKEMQ</sequence>